<sequence length="223" mass="23417">MDMLSSMDNMVQEVVAPVIHKMQPASMAPLSCQQEVASLCPKARSQVHCLGQNSGAISDNCRRDVGKSVPFLCSGAIDKYCDILKAGILDCLHQHMGDVAGDCKDAILATSKAITALNTVNAATPVPQALLARPVVASGGGASADRERTLDSKLAGLTTKAPSVVSMIKEAEKQAEDQLAKDADKIESLLSQMSEKMVPKPSAASHLVGHSSHSWILSSANLL</sequence>
<dbReference type="EMBL" id="CAJNDS010002418">
    <property type="protein sequence ID" value="CAE7466911.1"/>
    <property type="molecule type" value="Genomic_DNA"/>
</dbReference>
<evidence type="ECO:0000313" key="1">
    <source>
        <dbReference type="EMBL" id="CAE7466911.1"/>
    </source>
</evidence>
<proteinExistence type="predicted"/>
<organism evidence="1 2">
    <name type="scientific">Symbiodinium natans</name>
    <dbReference type="NCBI Taxonomy" id="878477"/>
    <lineage>
        <taxon>Eukaryota</taxon>
        <taxon>Sar</taxon>
        <taxon>Alveolata</taxon>
        <taxon>Dinophyceae</taxon>
        <taxon>Suessiales</taxon>
        <taxon>Symbiodiniaceae</taxon>
        <taxon>Symbiodinium</taxon>
    </lineage>
</organism>
<evidence type="ECO:0000313" key="2">
    <source>
        <dbReference type="Proteomes" id="UP000604046"/>
    </source>
</evidence>
<reference evidence="1" key="1">
    <citation type="submission" date="2021-02" db="EMBL/GenBank/DDBJ databases">
        <authorList>
            <person name="Dougan E. K."/>
            <person name="Rhodes N."/>
            <person name="Thang M."/>
            <person name="Chan C."/>
        </authorList>
    </citation>
    <scope>NUCLEOTIDE SEQUENCE</scope>
</reference>
<name>A0A812S469_9DINO</name>
<comment type="caution">
    <text evidence="1">The sequence shown here is derived from an EMBL/GenBank/DDBJ whole genome shotgun (WGS) entry which is preliminary data.</text>
</comment>
<gene>
    <name evidence="1" type="primary">SAMC2</name>
    <name evidence="1" type="ORF">SNAT2548_LOCUS26094</name>
</gene>
<accession>A0A812S469</accession>
<protein>
    <submittedName>
        <fullName evidence="1">SAMC2 protein</fullName>
    </submittedName>
</protein>
<dbReference type="AlphaFoldDB" id="A0A812S469"/>
<keyword evidence="2" id="KW-1185">Reference proteome</keyword>
<dbReference type="Proteomes" id="UP000604046">
    <property type="component" value="Unassembled WGS sequence"/>
</dbReference>